<comment type="similarity">
    <text evidence="1">Belongs to the histone deacetylase family.</text>
</comment>
<dbReference type="InterPro" id="IPR000286">
    <property type="entry name" value="HDACs"/>
</dbReference>
<dbReference type="GO" id="GO:0004407">
    <property type="term" value="F:histone deacetylase activity"/>
    <property type="evidence" value="ECO:0007669"/>
    <property type="project" value="TreeGrafter"/>
</dbReference>
<dbReference type="AlphaFoldDB" id="A0A5K7ZNQ8"/>
<dbReference type="InterPro" id="IPR023801">
    <property type="entry name" value="His_deacetylse_dom"/>
</dbReference>
<name>A0A5K7ZNQ8_9BACT</name>
<dbReference type="KEGG" id="dov:DSCO28_25430"/>
<evidence type="ECO:0000256" key="1">
    <source>
        <dbReference type="ARBA" id="ARBA00005947"/>
    </source>
</evidence>
<protein>
    <submittedName>
        <fullName evidence="3">Histone deacetylase</fullName>
    </submittedName>
</protein>
<dbReference type="Pfam" id="PF00850">
    <property type="entry name" value="Hist_deacetyl"/>
    <property type="match status" value="1"/>
</dbReference>
<accession>A0A5K7ZNQ8</accession>
<dbReference type="CDD" id="cd09992">
    <property type="entry name" value="HDAC_classII"/>
    <property type="match status" value="1"/>
</dbReference>
<evidence type="ECO:0000313" key="4">
    <source>
        <dbReference type="Proteomes" id="UP000425960"/>
    </source>
</evidence>
<dbReference type="GO" id="GO:0040029">
    <property type="term" value="P:epigenetic regulation of gene expression"/>
    <property type="evidence" value="ECO:0007669"/>
    <property type="project" value="TreeGrafter"/>
</dbReference>
<dbReference type="PANTHER" id="PTHR10625">
    <property type="entry name" value="HISTONE DEACETYLASE HDAC1-RELATED"/>
    <property type="match status" value="1"/>
</dbReference>
<sequence length="343" mass="38234">MSNKPGVVLDRRLFRHVANRHSPENPERLRSLYRILESETQRNRFEHIEARSADLSAVQAVHSRFYLDQIEKYARSTDPFAYDRDTYVMPATLDCALLAAGSCLELARAVMDADVKSGFALIRPPGHHAEPGRGMGFCVLNNVAITAAWLRQTYGLRRIMVVDFDVHHGNGNQEAFYNSNEVLVFSIHQNNLFPFSGSASDLGEETGLGYTVNVPVFAQYGDVEYTYLAGRILQALAEQYLPQIILVSAGFDGHVDDPISKTCLSTGWFATITRLIRQLAATYCDGRLLMILEGGYNPASLEPSVLAVLEALGETNPRRVGILPSERAARLISDHPARQFWTF</sequence>
<dbReference type="Proteomes" id="UP000425960">
    <property type="component" value="Chromosome"/>
</dbReference>
<dbReference type="InterPro" id="IPR037138">
    <property type="entry name" value="His_deacetylse_dom_sf"/>
</dbReference>
<evidence type="ECO:0000259" key="2">
    <source>
        <dbReference type="Pfam" id="PF00850"/>
    </source>
</evidence>
<dbReference type="Gene3D" id="3.40.800.20">
    <property type="entry name" value="Histone deacetylase domain"/>
    <property type="match status" value="1"/>
</dbReference>
<dbReference type="InterPro" id="IPR023696">
    <property type="entry name" value="Ureohydrolase_dom_sf"/>
</dbReference>
<reference evidence="3 4" key="1">
    <citation type="submission" date="2019-11" db="EMBL/GenBank/DDBJ databases">
        <title>Comparative genomics of hydrocarbon-degrading Desulfosarcina strains.</title>
        <authorList>
            <person name="Watanabe M."/>
            <person name="Kojima H."/>
            <person name="Fukui M."/>
        </authorList>
    </citation>
    <scope>NUCLEOTIDE SEQUENCE [LARGE SCALE GENOMIC DNA]</scope>
    <source>
        <strain evidence="3 4">28bB2T</strain>
    </source>
</reference>
<dbReference type="SUPFAM" id="SSF52768">
    <property type="entry name" value="Arginase/deacetylase"/>
    <property type="match status" value="1"/>
</dbReference>
<feature type="domain" description="Histone deacetylase" evidence="2">
    <location>
        <begin position="23"/>
        <end position="312"/>
    </location>
</feature>
<dbReference type="EMBL" id="AP021876">
    <property type="protein sequence ID" value="BBO81977.1"/>
    <property type="molecule type" value="Genomic_DNA"/>
</dbReference>
<dbReference type="PANTHER" id="PTHR10625:SF10">
    <property type="entry name" value="HISTONE DEACETYLASE HDAC1"/>
    <property type="match status" value="1"/>
</dbReference>
<dbReference type="PRINTS" id="PR01270">
    <property type="entry name" value="HDASUPER"/>
</dbReference>
<proteinExistence type="inferred from homology"/>
<organism evidence="3 4">
    <name type="scientific">Desulfosarcina ovata subsp. sediminis</name>
    <dbReference type="NCBI Taxonomy" id="885957"/>
    <lineage>
        <taxon>Bacteria</taxon>
        <taxon>Pseudomonadati</taxon>
        <taxon>Thermodesulfobacteriota</taxon>
        <taxon>Desulfobacteria</taxon>
        <taxon>Desulfobacterales</taxon>
        <taxon>Desulfosarcinaceae</taxon>
        <taxon>Desulfosarcina</taxon>
    </lineage>
</organism>
<gene>
    <name evidence="3" type="ORF">DSCO28_25430</name>
</gene>
<dbReference type="RefSeq" id="WP_155322542.1">
    <property type="nucleotide sequence ID" value="NZ_AP021876.1"/>
</dbReference>
<evidence type="ECO:0000313" key="3">
    <source>
        <dbReference type="EMBL" id="BBO81977.1"/>
    </source>
</evidence>